<evidence type="ECO:0000256" key="2">
    <source>
        <dbReference type="ARBA" id="ARBA00010945"/>
    </source>
</evidence>
<keyword evidence="9 16" id="KW-0479">Metal-binding</keyword>
<dbReference type="InterPro" id="IPR017961">
    <property type="entry name" value="DNA_pol_Y-fam_little_finger"/>
</dbReference>
<dbReference type="SUPFAM" id="SSF100879">
    <property type="entry name" value="Lesion bypass DNA polymerase (Y-family), little finger domain"/>
    <property type="match status" value="1"/>
</dbReference>
<dbReference type="Gene3D" id="3.30.1490.100">
    <property type="entry name" value="DNA polymerase, Y-family, little finger domain"/>
    <property type="match status" value="1"/>
</dbReference>
<dbReference type="GO" id="GO:0003887">
    <property type="term" value="F:DNA-directed DNA polymerase activity"/>
    <property type="evidence" value="ECO:0007669"/>
    <property type="project" value="UniProtKB-UniRule"/>
</dbReference>
<proteinExistence type="inferred from homology"/>
<dbReference type="EMBL" id="WBVO01000001">
    <property type="protein sequence ID" value="KAB2814187.1"/>
    <property type="molecule type" value="Genomic_DNA"/>
</dbReference>
<dbReference type="GO" id="GO:0009432">
    <property type="term" value="P:SOS response"/>
    <property type="evidence" value="ECO:0007669"/>
    <property type="project" value="UniProtKB-ARBA"/>
</dbReference>
<dbReference type="HAMAP" id="MF_01113">
    <property type="entry name" value="DNApol_IV"/>
    <property type="match status" value="1"/>
</dbReference>
<dbReference type="Pfam" id="PF11798">
    <property type="entry name" value="IMS_HHH"/>
    <property type="match status" value="1"/>
</dbReference>
<keyword evidence="14 16" id="KW-0234">DNA repair</keyword>
<dbReference type="InterPro" id="IPR043128">
    <property type="entry name" value="Rev_trsase/Diguanyl_cyclase"/>
</dbReference>
<organism evidence="18 19">
    <name type="scientific">Phaeocystidibacter luteus</name>
    <dbReference type="NCBI Taxonomy" id="911197"/>
    <lineage>
        <taxon>Bacteria</taxon>
        <taxon>Pseudomonadati</taxon>
        <taxon>Bacteroidota</taxon>
        <taxon>Flavobacteriia</taxon>
        <taxon>Flavobacteriales</taxon>
        <taxon>Phaeocystidibacteraceae</taxon>
        <taxon>Phaeocystidibacter</taxon>
    </lineage>
</organism>
<keyword evidence="19" id="KW-1185">Reference proteome</keyword>
<evidence type="ECO:0000256" key="4">
    <source>
        <dbReference type="ARBA" id="ARBA00022457"/>
    </source>
</evidence>
<dbReference type="NCBIfam" id="NF002677">
    <property type="entry name" value="PRK02406.1"/>
    <property type="match status" value="1"/>
</dbReference>
<sequence>MEEERPIRKIIHVDMDAFYASVEQRDNPDLRGLPVAVGGSAERGVVAAASYEARKYGVRSAMPSAIAARRCPDLIFVKPHFEKYREVSHQIRDIFFEYTDKVEPLSLDEAYLDVTTNHKGLPSATLIAKEIRERIWDTTNLRASAGISINKFLAKVASDVNKPNGQKTIPPEEVDAFLATLPIERFFGVGAKTAEKFHRLGVRTGADLRLVELPLLLSRFGKAGRHYYQIARGIQHSEVQSDRQRKSVGVEETFSTDLDGPESMMSALWKLGERLEYRISKAKIKGRTITLKIKSADFETITRSQSVSEPIDDIHEIMEIAQQLLQANMPSYSVRLLGITLGNLGEKEVSEQLTLRF</sequence>
<dbReference type="EC" id="2.7.7.7" evidence="16"/>
<evidence type="ECO:0000313" key="19">
    <source>
        <dbReference type="Proteomes" id="UP000468650"/>
    </source>
</evidence>
<comment type="caution">
    <text evidence="18">The sequence shown here is derived from an EMBL/GenBank/DDBJ whole genome shotgun (WGS) entry which is preliminary data.</text>
</comment>
<evidence type="ECO:0000256" key="3">
    <source>
        <dbReference type="ARBA" id="ARBA00011245"/>
    </source>
</evidence>
<dbReference type="InterPro" id="IPR022880">
    <property type="entry name" value="DNApol_IV"/>
</dbReference>
<dbReference type="Gene3D" id="1.10.150.20">
    <property type="entry name" value="5' to 3' exonuclease, C-terminal subdomain"/>
    <property type="match status" value="1"/>
</dbReference>
<feature type="binding site" evidence="16">
    <location>
        <position position="14"/>
    </location>
    <ligand>
        <name>Mg(2+)</name>
        <dbReference type="ChEBI" id="CHEBI:18420"/>
    </ligand>
</feature>
<dbReference type="FunFam" id="1.10.150.20:FF:000019">
    <property type="entry name" value="DNA polymerase IV"/>
    <property type="match status" value="1"/>
</dbReference>
<evidence type="ECO:0000256" key="13">
    <source>
        <dbReference type="ARBA" id="ARBA00023125"/>
    </source>
</evidence>
<dbReference type="InterPro" id="IPR036775">
    <property type="entry name" value="DNA_pol_Y-fam_lit_finger_sf"/>
</dbReference>
<keyword evidence="5 16" id="KW-0963">Cytoplasm</keyword>
<dbReference type="Gene3D" id="3.40.1170.60">
    <property type="match status" value="1"/>
</dbReference>
<dbReference type="Pfam" id="PF11799">
    <property type="entry name" value="IMS_C"/>
    <property type="match status" value="1"/>
</dbReference>
<dbReference type="FunFam" id="3.40.1170.60:FF:000001">
    <property type="entry name" value="DNA polymerase IV"/>
    <property type="match status" value="1"/>
</dbReference>
<dbReference type="Proteomes" id="UP000468650">
    <property type="component" value="Unassembled WGS sequence"/>
</dbReference>
<dbReference type="AlphaFoldDB" id="A0A6N6RL01"/>
<dbReference type="GO" id="GO:0003684">
    <property type="term" value="F:damaged DNA binding"/>
    <property type="evidence" value="ECO:0007669"/>
    <property type="project" value="InterPro"/>
</dbReference>
<evidence type="ECO:0000313" key="18">
    <source>
        <dbReference type="EMBL" id="KAB2814187.1"/>
    </source>
</evidence>
<evidence type="ECO:0000256" key="15">
    <source>
        <dbReference type="ARBA" id="ARBA00049244"/>
    </source>
</evidence>
<dbReference type="GO" id="GO:0005829">
    <property type="term" value="C:cytosol"/>
    <property type="evidence" value="ECO:0007669"/>
    <property type="project" value="TreeGrafter"/>
</dbReference>
<keyword evidence="11 16" id="KW-0460">Magnesium</keyword>
<reference evidence="18 19" key="1">
    <citation type="submission" date="2019-09" db="EMBL/GenBank/DDBJ databases">
        <title>Genomes of family Cryomorphaceae.</title>
        <authorList>
            <person name="Bowman J.P."/>
        </authorList>
    </citation>
    <scope>NUCLEOTIDE SEQUENCE [LARGE SCALE GENOMIC DNA]</scope>
    <source>
        <strain evidence="18 19">LMG 25704</strain>
    </source>
</reference>
<evidence type="ECO:0000256" key="10">
    <source>
        <dbReference type="ARBA" id="ARBA00022763"/>
    </source>
</evidence>
<dbReference type="Gene3D" id="3.30.70.270">
    <property type="match status" value="1"/>
</dbReference>
<dbReference type="InterPro" id="IPR001126">
    <property type="entry name" value="UmuC"/>
</dbReference>
<name>A0A6N6RL01_9FLAO</name>
<evidence type="ECO:0000259" key="17">
    <source>
        <dbReference type="PROSITE" id="PS50173"/>
    </source>
</evidence>
<keyword evidence="6 16" id="KW-0808">Transferase</keyword>
<dbReference type="NCBIfam" id="NF010731">
    <property type="entry name" value="PRK14133.1"/>
    <property type="match status" value="1"/>
</dbReference>
<evidence type="ECO:0000256" key="5">
    <source>
        <dbReference type="ARBA" id="ARBA00022490"/>
    </source>
</evidence>
<feature type="active site" evidence="16">
    <location>
        <position position="109"/>
    </location>
</feature>
<dbReference type="InterPro" id="IPR043502">
    <property type="entry name" value="DNA/RNA_pol_sf"/>
</dbReference>
<evidence type="ECO:0000256" key="1">
    <source>
        <dbReference type="ARBA" id="ARBA00004496"/>
    </source>
</evidence>
<dbReference type="CDD" id="cd03586">
    <property type="entry name" value="PolY_Pol_IV_kappa"/>
    <property type="match status" value="1"/>
</dbReference>
<comment type="subcellular location">
    <subcellularLocation>
        <location evidence="1 16">Cytoplasm</location>
    </subcellularLocation>
</comment>
<comment type="similarity">
    <text evidence="2 16">Belongs to the DNA polymerase type-Y family.</text>
</comment>
<dbReference type="GO" id="GO:0042276">
    <property type="term" value="P:error-prone translesion synthesis"/>
    <property type="evidence" value="ECO:0007669"/>
    <property type="project" value="TreeGrafter"/>
</dbReference>
<protein>
    <recommendedName>
        <fullName evidence="16">DNA polymerase IV</fullName>
        <shortName evidence="16">Pol IV</shortName>
        <ecNumber evidence="16">2.7.7.7</ecNumber>
    </recommendedName>
</protein>
<dbReference type="GO" id="GO:0006261">
    <property type="term" value="P:DNA-templated DNA replication"/>
    <property type="evidence" value="ECO:0007669"/>
    <property type="project" value="UniProtKB-UniRule"/>
</dbReference>
<feature type="domain" description="UmuC" evidence="17">
    <location>
        <begin position="10"/>
        <end position="190"/>
    </location>
</feature>
<comment type="cofactor">
    <cofactor evidence="16">
        <name>Mg(2+)</name>
        <dbReference type="ChEBI" id="CHEBI:18420"/>
    </cofactor>
    <text evidence="16">Binds 2 magnesium ions per subunit.</text>
</comment>
<dbReference type="PANTHER" id="PTHR11076">
    <property type="entry name" value="DNA REPAIR POLYMERASE UMUC / TRANSFERASE FAMILY MEMBER"/>
    <property type="match status" value="1"/>
</dbReference>
<comment type="function">
    <text evidence="16">Poorly processive, error-prone DNA polymerase involved in untargeted mutagenesis. Copies undamaged DNA at stalled replication forks, which arise in vivo from mismatched or misaligned primer ends. These misaligned primers can be extended by PolIV. Exhibits no 3'-5' exonuclease (proofreading) activity. May be involved in translesional synthesis, in conjunction with the beta clamp from PolIII.</text>
</comment>
<dbReference type="PANTHER" id="PTHR11076:SF33">
    <property type="entry name" value="DNA POLYMERASE KAPPA"/>
    <property type="match status" value="1"/>
</dbReference>
<keyword evidence="7 16" id="KW-0548">Nucleotidyltransferase</keyword>
<evidence type="ECO:0000256" key="8">
    <source>
        <dbReference type="ARBA" id="ARBA00022705"/>
    </source>
</evidence>
<feature type="site" description="Substrate discrimination" evidence="16">
    <location>
        <position position="19"/>
    </location>
</feature>
<keyword evidence="13 16" id="KW-0238">DNA-binding</keyword>
<dbReference type="Pfam" id="PF00817">
    <property type="entry name" value="IMS"/>
    <property type="match status" value="1"/>
</dbReference>
<dbReference type="InterPro" id="IPR050116">
    <property type="entry name" value="DNA_polymerase-Y"/>
</dbReference>
<comment type="catalytic activity">
    <reaction evidence="15 16">
        <text>DNA(n) + a 2'-deoxyribonucleoside 5'-triphosphate = DNA(n+1) + diphosphate</text>
        <dbReference type="Rhea" id="RHEA:22508"/>
        <dbReference type="Rhea" id="RHEA-COMP:17339"/>
        <dbReference type="Rhea" id="RHEA-COMP:17340"/>
        <dbReference type="ChEBI" id="CHEBI:33019"/>
        <dbReference type="ChEBI" id="CHEBI:61560"/>
        <dbReference type="ChEBI" id="CHEBI:173112"/>
        <dbReference type="EC" id="2.7.7.7"/>
    </reaction>
</comment>
<dbReference type="RefSeq" id="WP_151665768.1">
    <property type="nucleotide sequence ID" value="NZ_WBVO01000001.1"/>
</dbReference>
<evidence type="ECO:0000256" key="11">
    <source>
        <dbReference type="ARBA" id="ARBA00022842"/>
    </source>
</evidence>
<dbReference type="FunFam" id="3.30.1490.100:FF:000004">
    <property type="entry name" value="DNA polymerase IV"/>
    <property type="match status" value="1"/>
</dbReference>
<dbReference type="OrthoDB" id="9808813at2"/>
<evidence type="ECO:0000256" key="16">
    <source>
        <dbReference type="HAMAP-Rule" id="MF_01113"/>
    </source>
</evidence>
<keyword evidence="10 16" id="KW-0227">DNA damage</keyword>
<evidence type="ECO:0000256" key="9">
    <source>
        <dbReference type="ARBA" id="ARBA00022723"/>
    </source>
</evidence>
<evidence type="ECO:0000256" key="7">
    <source>
        <dbReference type="ARBA" id="ARBA00022695"/>
    </source>
</evidence>
<comment type="subunit">
    <text evidence="3 16">Monomer.</text>
</comment>
<dbReference type="PROSITE" id="PS50173">
    <property type="entry name" value="UMUC"/>
    <property type="match status" value="1"/>
</dbReference>
<accession>A0A6N6RL01</accession>
<dbReference type="GO" id="GO:0000287">
    <property type="term" value="F:magnesium ion binding"/>
    <property type="evidence" value="ECO:0007669"/>
    <property type="project" value="UniProtKB-UniRule"/>
</dbReference>
<keyword evidence="4 16" id="KW-0515">Mutator protein</keyword>
<dbReference type="GO" id="GO:0006281">
    <property type="term" value="P:DNA repair"/>
    <property type="evidence" value="ECO:0007669"/>
    <property type="project" value="UniProtKB-UniRule"/>
</dbReference>
<feature type="binding site" evidence="16">
    <location>
        <position position="108"/>
    </location>
    <ligand>
        <name>Mg(2+)</name>
        <dbReference type="ChEBI" id="CHEBI:18420"/>
    </ligand>
</feature>
<dbReference type="SUPFAM" id="SSF56672">
    <property type="entry name" value="DNA/RNA polymerases"/>
    <property type="match status" value="1"/>
</dbReference>
<keyword evidence="12 16" id="KW-0239">DNA-directed DNA polymerase</keyword>
<evidence type="ECO:0000256" key="14">
    <source>
        <dbReference type="ARBA" id="ARBA00023204"/>
    </source>
</evidence>
<evidence type="ECO:0000256" key="6">
    <source>
        <dbReference type="ARBA" id="ARBA00022679"/>
    </source>
</evidence>
<dbReference type="InterPro" id="IPR024728">
    <property type="entry name" value="PolY_HhH_motif"/>
</dbReference>
<gene>
    <name evidence="16 18" type="primary">dinB</name>
    <name evidence="18" type="ORF">F8C67_00215</name>
</gene>
<keyword evidence="8 16" id="KW-0235">DNA replication</keyword>
<evidence type="ECO:0000256" key="12">
    <source>
        <dbReference type="ARBA" id="ARBA00022932"/>
    </source>
</evidence>